<dbReference type="GO" id="GO:0005886">
    <property type="term" value="C:plasma membrane"/>
    <property type="evidence" value="ECO:0007669"/>
    <property type="project" value="UniProtKB-SubCell"/>
</dbReference>
<organism evidence="9 10">
    <name type="scientific">Thermocatellispora tengchongensis</name>
    <dbReference type="NCBI Taxonomy" id="1073253"/>
    <lineage>
        <taxon>Bacteria</taxon>
        <taxon>Bacillati</taxon>
        <taxon>Actinomycetota</taxon>
        <taxon>Actinomycetes</taxon>
        <taxon>Streptosporangiales</taxon>
        <taxon>Streptosporangiaceae</taxon>
        <taxon>Thermocatellispora</taxon>
    </lineage>
</organism>
<protein>
    <submittedName>
        <fullName evidence="9">Iron complex transport system permease protein</fullName>
    </submittedName>
</protein>
<gene>
    <name evidence="9" type="ORF">HNP84_007069</name>
</gene>
<dbReference type="RefSeq" id="WP_185054234.1">
    <property type="nucleotide sequence ID" value="NZ_BAABIX010000012.1"/>
</dbReference>
<dbReference type="InterPro" id="IPR000522">
    <property type="entry name" value="ABC_transptr_permease_BtuC"/>
</dbReference>
<feature type="transmembrane region" description="Helical" evidence="8">
    <location>
        <begin position="242"/>
        <end position="267"/>
    </location>
</feature>
<feature type="transmembrane region" description="Helical" evidence="8">
    <location>
        <begin position="20"/>
        <end position="48"/>
    </location>
</feature>
<evidence type="ECO:0000256" key="5">
    <source>
        <dbReference type="ARBA" id="ARBA00022692"/>
    </source>
</evidence>
<reference evidence="9 10" key="1">
    <citation type="submission" date="2020-08" db="EMBL/GenBank/DDBJ databases">
        <title>Genomic Encyclopedia of Type Strains, Phase IV (KMG-IV): sequencing the most valuable type-strain genomes for metagenomic binning, comparative biology and taxonomic classification.</title>
        <authorList>
            <person name="Goeker M."/>
        </authorList>
    </citation>
    <scope>NUCLEOTIDE SEQUENCE [LARGE SCALE GENOMIC DNA]</scope>
    <source>
        <strain evidence="9 10">DSM 45615</strain>
    </source>
</reference>
<dbReference type="EMBL" id="JACHGN010000017">
    <property type="protein sequence ID" value="MBB5137317.1"/>
    <property type="molecule type" value="Genomic_DNA"/>
</dbReference>
<dbReference type="CDD" id="cd06550">
    <property type="entry name" value="TM_ABC_iron-siderophores_like"/>
    <property type="match status" value="1"/>
</dbReference>
<keyword evidence="6 8" id="KW-1133">Transmembrane helix</keyword>
<comment type="subcellular location">
    <subcellularLocation>
        <location evidence="1">Cell membrane</location>
        <topology evidence="1">Multi-pass membrane protein</topology>
    </subcellularLocation>
</comment>
<evidence type="ECO:0000256" key="2">
    <source>
        <dbReference type="ARBA" id="ARBA00007935"/>
    </source>
</evidence>
<keyword evidence="5 8" id="KW-0812">Transmembrane</keyword>
<dbReference type="Gene3D" id="1.10.3470.10">
    <property type="entry name" value="ABC transporter involved in vitamin B12 uptake, BtuC"/>
    <property type="match status" value="1"/>
</dbReference>
<evidence type="ECO:0000256" key="8">
    <source>
        <dbReference type="SAM" id="Phobius"/>
    </source>
</evidence>
<dbReference type="SUPFAM" id="SSF81345">
    <property type="entry name" value="ABC transporter involved in vitamin B12 uptake, BtuC"/>
    <property type="match status" value="1"/>
</dbReference>
<evidence type="ECO:0000313" key="10">
    <source>
        <dbReference type="Proteomes" id="UP000578449"/>
    </source>
</evidence>
<feature type="transmembrane region" description="Helical" evidence="8">
    <location>
        <begin position="279"/>
        <end position="304"/>
    </location>
</feature>
<feature type="transmembrane region" description="Helical" evidence="8">
    <location>
        <begin position="203"/>
        <end position="222"/>
    </location>
</feature>
<dbReference type="Proteomes" id="UP000578449">
    <property type="component" value="Unassembled WGS sequence"/>
</dbReference>
<dbReference type="InterPro" id="IPR037294">
    <property type="entry name" value="ABC_BtuC-like"/>
</dbReference>
<feature type="transmembrane region" description="Helical" evidence="8">
    <location>
        <begin position="310"/>
        <end position="329"/>
    </location>
</feature>
<keyword evidence="3" id="KW-0813">Transport</keyword>
<comment type="similarity">
    <text evidence="2">Belongs to the binding-protein-dependent transport system permease family. FecCD subfamily.</text>
</comment>
<evidence type="ECO:0000256" key="7">
    <source>
        <dbReference type="ARBA" id="ARBA00023136"/>
    </source>
</evidence>
<feature type="transmembrane region" description="Helical" evidence="8">
    <location>
        <begin position="151"/>
        <end position="174"/>
    </location>
</feature>
<dbReference type="AlphaFoldDB" id="A0A840PJR1"/>
<comment type="caution">
    <text evidence="9">The sequence shown here is derived from an EMBL/GenBank/DDBJ whole genome shotgun (WGS) entry which is preliminary data.</text>
</comment>
<feature type="transmembrane region" description="Helical" evidence="8">
    <location>
        <begin position="101"/>
        <end position="118"/>
    </location>
</feature>
<name>A0A840PJR1_9ACTN</name>
<dbReference type="PANTHER" id="PTHR30472:SF25">
    <property type="entry name" value="ABC TRANSPORTER PERMEASE PROTEIN MJ0876-RELATED"/>
    <property type="match status" value="1"/>
</dbReference>
<evidence type="ECO:0000313" key="9">
    <source>
        <dbReference type="EMBL" id="MBB5137317.1"/>
    </source>
</evidence>
<feature type="transmembrane region" description="Helical" evidence="8">
    <location>
        <begin position="125"/>
        <end position="145"/>
    </location>
</feature>
<evidence type="ECO:0000256" key="4">
    <source>
        <dbReference type="ARBA" id="ARBA00022475"/>
    </source>
</evidence>
<accession>A0A840PJR1</accession>
<evidence type="ECO:0000256" key="3">
    <source>
        <dbReference type="ARBA" id="ARBA00022448"/>
    </source>
</evidence>
<proteinExistence type="inferred from homology"/>
<keyword evidence="10" id="KW-1185">Reference proteome</keyword>
<dbReference type="Pfam" id="PF01032">
    <property type="entry name" value="FecCD"/>
    <property type="match status" value="1"/>
</dbReference>
<dbReference type="GO" id="GO:0033214">
    <property type="term" value="P:siderophore-iron import into cell"/>
    <property type="evidence" value="ECO:0007669"/>
    <property type="project" value="TreeGrafter"/>
</dbReference>
<feature type="transmembrane region" description="Helical" evidence="8">
    <location>
        <begin position="68"/>
        <end position="89"/>
    </location>
</feature>
<evidence type="ECO:0000256" key="1">
    <source>
        <dbReference type="ARBA" id="ARBA00004651"/>
    </source>
</evidence>
<sequence length="333" mass="32856">MTLTTRPAPGARTARFGRVATAAVLLAVVAATHLLVSGQPIGAIAGLLDSAADGQAEKIVWELGVPRLLTALLTGAALGVSGYVLQATLRNSLAAPEFSGVNPGAVLGILGGLTLGLFPADSAAGALLAALAGGALGGGVTWLLSAGRDPAHLVVHGLLGSALLAGLTTMLLAYQPSRFGNALRWLIGSVEGRVWEHLTFASWWIAGGIALAWACSGLLAVLAPSDDHAASLGLHPALGRAIALTVAIALTAGAASLAGAIAFVGLVAPHVARRLGGRVLTAAVAGAVALAGADSLAQLAGHFLNGTHRLGVPAGVITALAGSAVLIRLGRSQ</sequence>
<evidence type="ECO:0000256" key="6">
    <source>
        <dbReference type="ARBA" id="ARBA00022989"/>
    </source>
</evidence>
<dbReference type="PANTHER" id="PTHR30472">
    <property type="entry name" value="FERRIC ENTEROBACTIN TRANSPORT SYSTEM PERMEASE PROTEIN"/>
    <property type="match status" value="1"/>
</dbReference>
<keyword evidence="7 8" id="KW-0472">Membrane</keyword>
<keyword evidence="4" id="KW-1003">Cell membrane</keyword>
<dbReference type="GO" id="GO:0022857">
    <property type="term" value="F:transmembrane transporter activity"/>
    <property type="evidence" value="ECO:0007669"/>
    <property type="project" value="InterPro"/>
</dbReference>